<feature type="transmembrane region" description="Helical" evidence="1">
    <location>
        <begin position="43"/>
        <end position="64"/>
    </location>
</feature>
<protein>
    <recommendedName>
        <fullName evidence="4">Methyltransferase</fullName>
    </recommendedName>
</protein>
<evidence type="ECO:0000313" key="2">
    <source>
        <dbReference type="EMBL" id="MCR2802890.1"/>
    </source>
</evidence>
<keyword evidence="1" id="KW-1133">Transmembrane helix</keyword>
<dbReference type="Proteomes" id="UP001141950">
    <property type="component" value="Unassembled WGS sequence"/>
</dbReference>
<keyword evidence="3" id="KW-1185">Reference proteome</keyword>
<gene>
    <name evidence="2" type="ORF">NQZ67_03255</name>
</gene>
<dbReference type="AlphaFoldDB" id="A0A9X2MM61"/>
<keyword evidence="1" id="KW-0472">Membrane</keyword>
<sequence length="168" mass="19615">MSRSWERKVRKNMSKINQNRKKQGAGQIVLNAEKKDRYVGRSYALPSFLVLFALFYVVMMLMTPKFETDTMFWVTIACYFALAALFFLRRPYLTIGKDYVQSRRFGGDKRLTVKDIKSIRVQDGYVTIIPQKGAGWTFSRLLNRFKTEEMAEKLKAFAAAHQISFEQI</sequence>
<evidence type="ECO:0008006" key="4">
    <source>
        <dbReference type="Google" id="ProtNLM"/>
    </source>
</evidence>
<name>A0A9X2MM61_9BACL</name>
<dbReference type="RefSeq" id="WP_257442736.1">
    <property type="nucleotide sequence ID" value="NZ_JANIPJ010000002.1"/>
</dbReference>
<feature type="transmembrane region" description="Helical" evidence="1">
    <location>
        <begin position="70"/>
        <end position="88"/>
    </location>
</feature>
<evidence type="ECO:0000256" key="1">
    <source>
        <dbReference type="SAM" id="Phobius"/>
    </source>
</evidence>
<accession>A0A9X2MM61</accession>
<evidence type="ECO:0000313" key="3">
    <source>
        <dbReference type="Proteomes" id="UP001141950"/>
    </source>
</evidence>
<proteinExistence type="predicted"/>
<keyword evidence="1" id="KW-0812">Transmembrane</keyword>
<organism evidence="2 3">
    <name type="scientific">Paenibacillus soyae</name>
    <dbReference type="NCBI Taxonomy" id="2969249"/>
    <lineage>
        <taxon>Bacteria</taxon>
        <taxon>Bacillati</taxon>
        <taxon>Bacillota</taxon>
        <taxon>Bacilli</taxon>
        <taxon>Bacillales</taxon>
        <taxon>Paenibacillaceae</taxon>
        <taxon>Paenibacillus</taxon>
    </lineage>
</organism>
<comment type="caution">
    <text evidence="2">The sequence shown here is derived from an EMBL/GenBank/DDBJ whole genome shotgun (WGS) entry which is preliminary data.</text>
</comment>
<reference evidence="2" key="1">
    <citation type="submission" date="2022-08" db="EMBL/GenBank/DDBJ databases">
        <title>The genomic sequence of strain Paenibacillus sp. SCIV0701.</title>
        <authorList>
            <person name="Zhao H."/>
        </authorList>
    </citation>
    <scope>NUCLEOTIDE SEQUENCE</scope>
    <source>
        <strain evidence="2">SCIV0701</strain>
    </source>
</reference>
<dbReference type="EMBL" id="JANIPJ010000002">
    <property type="protein sequence ID" value="MCR2802890.1"/>
    <property type="molecule type" value="Genomic_DNA"/>
</dbReference>